<dbReference type="Proteomes" id="UP001321580">
    <property type="component" value="Unassembled WGS sequence"/>
</dbReference>
<name>A0ABT6XGM4_9GAMM</name>
<gene>
    <name evidence="1" type="ORF">QLQ15_09295</name>
</gene>
<keyword evidence="2" id="KW-1185">Reference proteome</keyword>
<evidence type="ECO:0000313" key="1">
    <source>
        <dbReference type="EMBL" id="MDI9239103.1"/>
    </source>
</evidence>
<reference evidence="1 2" key="1">
    <citation type="submission" date="2023-05" db="EMBL/GenBank/DDBJ databases">
        <title>Lysobacter sp. strain LF1 Genome sequencing and assembly.</title>
        <authorList>
            <person name="Jung Y."/>
        </authorList>
    </citation>
    <scope>NUCLEOTIDE SEQUENCE [LARGE SCALE GENOMIC DNA]</scope>
    <source>
        <strain evidence="1 2">LF1</strain>
    </source>
</reference>
<accession>A0ABT6XGM4</accession>
<protein>
    <submittedName>
        <fullName evidence="1">Uncharacterized protein</fullName>
    </submittedName>
</protein>
<organism evidence="1 2">
    <name type="scientific">Lysobacter stagni</name>
    <dbReference type="NCBI Taxonomy" id="3045172"/>
    <lineage>
        <taxon>Bacteria</taxon>
        <taxon>Pseudomonadati</taxon>
        <taxon>Pseudomonadota</taxon>
        <taxon>Gammaproteobacteria</taxon>
        <taxon>Lysobacterales</taxon>
        <taxon>Lysobacteraceae</taxon>
        <taxon>Lysobacter</taxon>
    </lineage>
</organism>
<comment type="caution">
    <text evidence="1">The sequence shown here is derived from an EMBL/GenBank/DDBJ whole genome shotgun (WGS) entry which is preliminary data.</text>
</comment>
<dbReference type="EMBL" id="JASGBI010000001">
    <property type="protein sequence ID" value="MDI9239103.1"/>
    <property type="molecule type" value="Genomic_DNA"/>
</dbReference>
<proteinExistence type="predicted"/>
<dbReference type="RefSeq" id="WP_283212509.1">
    <property type="nucleotide sequence ID" value="NZ_JASGBI010000001.1"/>
</dbReference>
<sequence length="96" mass="10960">MAWEEKYGGIWCLALRDGERVLSERFLPEHDLITLVVNRADGNLCASVLSRGHDPQWRLPFWSEADIPVLVATLADAERYFEAWLGEHRPTSVPGR</sequence>
<evidence type="ECO:0000313" key="2">
    <source>
        <dbReference type="Proteomes" id="UP001321580"/>
    </source>
</evidence>